<dbReference type="SUPFAM" id="SSF48452">
    <property type="entry name" value="TPR-like"/>
    <property type="match status" value="3"/>
</dbReference>
<evidence type="ECO:0000313" key="3">
    <source>
        <dbReference type="EMBL" id="MER5172012.1"/>
    </source>
</evidence>
<name>A0ABV1SGI1_9RHOB</name>
<organism evidence="3 4">
    <name type="scientific">Thioclava kandeliae</name>
    <dbReference type="NCBI Taxonomy" id="3070818"/>
    <lineage>
        <taxon>Bacteria</taxon>
        <taxon>Pseudomonadati</taxon>
        <taxon>Pseudomonadota</taxon>
        <taxon>Alphaproteobacteria</taxon>
        <taxon>Rhodobacterales</taxon>
        <taxon>Paracoccaceae</taxon>
        <taxon>Thioclava</taxon>
    </lineage>
</organism>
<feature type="signal peptide" evidence="2">
    <location>
        <begin position="1"/>
        <end position="25"/>
    </location>
</feature>
<dbReference type="PROSITE" id="PS50005">
    <property type="entry name" value="TPR"/>
    <property type="match status" value="1"/>
</dbReference>
<proteinExistence type="predicted"/>
<comment type="caution">
    <text evidence="3">The sequence shown here is derived from an EMBL/GenBank/DDBJ whole genome shotgun (WGS) entry which is preliminary data.</text>
</comment>
<dbReference type="RefSeq" id="WP_350936647.1">
    <property type="nucleotide sequence ID" value="NZ_JAYWLC010000006.1"/>
</dbReference>
<dbReference type="InterPro" id="IPR011990">
    <property type="entry name" value="TPR-like_helical_dom_sf"/>
</dbReference>
<reference evidence="3 4" key="1">
    <citation type="submission" date="2024-01" db="EMBL/GenBank/DDBJ databases">
        <authorList>
            <person name="Deng Y."/>
            <person name="Su J."/>
        </authorList>
    </citation>
    <scope>NUCLEOTIDE SEQUENCE [LARGE SCALE GENOMIC DNA]</scope>
    <source>
        <strain evidence="3 4">CPCC 100088</strain>
    </source>
</reference>
<evidence type="ECO:0000256" key="2">
    <source>
        <dbReference type="SAM" id="SignalP"/>
    </source>
</evidence>
<protein>
    <submittedName>
        <fullName evidence="3">Tetratricopeptide repeat protein</fullName>
    </submittedName>
</protein>
<dbReference type="Proteomes" id="UP001438953">
    <property type="component" value="Unassembled WGS sequence"/>
</dbReference>
<dbReference type="InterPro" id="IPR019734">
    <property type="entry name" value="TPR_rpt"/>
</dbReference>
<dbReference type="PANTHER" id="PTHR12558:SF13">
    <property type="entry name" value="CELL DIVISION CYCLE PROTEIN 27 HOMOLOG"/>
    <property type="match status" value="1"/>
</dbReference>
<dbReference type="Pfam" id="PF13181">
    <property type="entry name" value="TPR_8"/>
    <property type="match status" value="1"/>
</dbReference>
<dbReference type="EMBL" id="JAYWLC010000006">
    <property type="protein sequence ID" value="MER5172012.1"/>
    <property type="molecule type" value="Genomic_DNA"/>
</dbReference>
<feature type="repeat" description="TPR" evidence="1">
    <location>
        <begin position="405"/>
        <end position="438"/>
    </location>
</feature>
<keyword evidence="2" id="KW-0732">Signal</keyword>
<accession>A0ABV1SGI1</accession>
<reference evidence="3 4" key="2">
    <citation type="submission" date="2024-06" db="EMBL/GenBank/DDBJ databases">
        <title>Thioclava kandeliae sp. nov. from a rhizosphere soil sample of Kandelia candel in a mangrove.</title>
        <authorList>
            <person name="Mu T."/>
        </authorList>
    </citation>
    <scope>NUCLEOTIDE SEQUENCE [LARGE SCALE GENOMIC DNA]</scope>
    <source>
        <strain evidence="3 4">CPCC 100088</strain>
    </source>
</reference>
<dbReference type="Pfam" id="PF13432">
    <property type="entry name" value="TPR_16"/>
    <property type="match status" value="3"/>
</dbReference>
<feature type="chain" id="PRO_5046632135" evidence="2">
    <location>
        <begin position="26"/>
        <end position="575"/>
    </location>
</feature>
<keyword evidence="4" id="KW-1185">Reference proteome</keyword>
<dbReference type="Gene3D" id="1.25.40.10">
    <property type="entry name" value="Tetratricopeptide repeat domain"/>
    <property type="match status" value="2"/>
</dbReference>
<sequence>MPFRMTPVRALALSIAALQAPMAFAADAPDAAGAYLAARAATADNDYQTATSYYAQLLQKGIIDRGVAESSMTAQLVLGDFDKAVEIANQVAATDADAADSQPVFLMRLADAVRNDRFDEALKLVDSTQNIGPLFTQLYRAWVYVGQGKMTDAFDAFDQVAKLPGLQGFAEYHKALAMAQVGDFESADKILSGEASDAIHATRRGVMAHVEVLSNLDRNADAVALLKSVFGDALDPQLAALSKRLEDGETLPFDVATDAQEGVGELYYSIGAALSGGDVEDAVPLLHARIAQWLNPRNADATLLAASVLDQQEQYDLAIATYDQIDAASQLHYAAELGKAETMMRAGQAEEAIKTVQAVAEADPELRGVWVSLGDMLRREERFGEAAEAYQKALSRIQTPEPRDWFVYYAAGISDERSDKWDRAEGEFRKALELNPGQPSVLNYLGYSYVEKGENLEEALKMIREAVKNSPDSGYIIDSLGWALFRLGRYDEAVTEMEKAATLESVDPLVNDHLGDVYWAVGRKREARFQWKRAIAFGPGEDVDMDRVQRKLDMGLDAVLKEEGAAPLKAQPAVQ</sequence>
<dbReference type="SMART" id="SM00028">
    <property type="entry name" value="TPR"/>
    <property type="match status" value="7"/>
</dbReference>
<evidence type="ECO:0000313" key="4">
    <source>
        <dbReference type="Proteomes" id="UP001438953"/>
    </source>
</evidence>
<evidence type="ECO:0000256" key="1">
    <source>
        <dbReference type="PROSITE-ProRule" id="PRU00339"/>
    </source>
</evidence>
<dbReference type="PANTHER" id="PTHR12558">
    <property type="entry name" value="CELL DIVISION CYCLE 16,23,27"/>
    <property type="match status" value="1"/>
</dbReference>
<gene>
    <name evidence="3" type="ORF">VSX56_09500</name>
</gene>
<keyword evidence="1" id="KW-0802">TPR repeat</keyword>